<protein>
    <recommendedName>
        <fullName evidence="4">Reverse transcriptase domain-containing protein</fullName>
    </recommendedName>
</protein>
<feature type="region of interest" description="Disordered" evidence="1">
    <location>
        <begin position="152"/>
        <end position="182"/>
    </location>
</feature>
<evidence type="ECO:0000256" key="1">
    <source>
        <dbReference type="SAM" id="MobiDB-lite"/>
    </source>
</evidence>
<proteinExistence type="predicted"/>
<name>A0A401NLE5_SCYTO</name>
<evidence type="ECO:0000313" key="2">
    <source>
        <dbReference type="EMBL" id="GCB61696.1"/>
    </source>
</evidence>
<sequence>MGWRDREWSEKLKAWTSALQAAALRPAHKIEVLKTHVIPRLYFHLILSEVSQNTLRKLDQIIRNATKELLHLPPHVTDGILYSRNGSGGLGMPKLEVQIPSAIVRKREALEKSTDRIIRASFQYREECNTDTIGGLRMLKVLKEVEDFLASKSDCNPDEEDPGNPVEAALPMVEDQDRPQDKPENRYAAWREWEFEKWKNLISQGAGIAYYQNDNISKTLSHISGGCPFVKTARIKRHNKILDRLRMYVSKYGWTTYIEPRLVAKDGTLWKPDLIFRKDQKIALVDVTVRYEDNNMSLEKAWNEKRLKYNHLGPEIMELTGGSQLEHFGFVLGARGKCLDLNNTLFTFLGIKRYKSFAQQVSRLTISLTLELLQIFGDR</sequence>
<dbReference type="STRING" id="75743.A0A401NLE5"/>
<reference evidence="2 3" key="1">
    <citation type="journal article" date="2018" name="Nat. Ecol. Evol.">
        <title>Shark genomes provide insights into elasmobranch evolution and the origin of vertebrates.</title>
        <authorList>
            <person name="Hara Y"/>
            <person name="Yamaguchi K"/>
            <person name="Onimaru K"/>
            <person name="Kadota M"/>
            <person name="Koyanagi M"/>
            <person name="Keeley SD"/>
            <person name="Tatsumi K"/>
            <person name="Tanaka K"/>
            <person name="Motone F"/>
            <person name="Kageyama Y"/>
            <person name="Nozu R"/>
            <person name="Adachi N"/>
            <person name="Nishimura O"/>
            <person name="Nakagawa R"/>
            <person name="Tanegashima C"/>
            <person name="Kiyatake I"/>
            <person name="Matsumoto R"/>
            <person name="Murakumo K"/>
            <person name="Nishida K"/>
            <person name="Terakita A"/>
            <person name="Kuratani S"/>
            <person name="Sato K"/>
            <person name="Hyodo S Kuraku.S."/>
        </authorList>
    </citation>
    <scope>NUCLEOTIDE SEQUENCE [LARGE SCALE GENOMIC DNA]</scope>
</reference>
<comment type="caution">
    <text evidence="2">The sequence shown here is derived from an EMBL/GenBank/DDBJ whole genome shotgun (WGS) entry which is preliminary data.</text>
</comment>
<dbReference type="EMBL" id="BFAA01003816">
    <property type="protein sequence ID" value="GCB61696.1"/>
    <property type="molecule type" value="Genomic_DNA"/>
</dbReference>
<evidence type="ECO:0008006" key="4">
    <source>
        <dbReference type="Google" id="ProtNLM"/>
    </source>
</evidence>
<gene>
    <name evidence="2" type="ORF">scyTo_0009387</name>
</gene>
<organism evidence="2 3">
    <name type="scientific">Scyliorhinus torazame</name>
    <name type="common">Cloudy catshark</name>
    <name type="synonym">Catulus torazame</name>
    <dbReference type="NCBI Taxonomy" id="75743"/>
    <lineage>
        <taxon>Eukaryota</taxon>
        <taxon>Metazoa</taxon>
        <taxon>Chordata</taxon>
        <taxon>Craniata</taxon>
        <taxon>Vertebrata</taxon>
        <taxon>Chondrichthyes</taxon>
        <taxon>Elasmobranchii</taxon>
        <taxon>Galeomorphii</taxon>
        <taxon>Galeoidea</taxon>
        <taxon>Carcharhiniformes</taxon>
        <taxon>Scyliorhinidae</taxon>
        <taxon>Scyliorhinus</taxon>
    </lineage>
</organism>
<keyword evidence="3" id="KW-1185">Reference proteome</keyword>
<dbReference type="OrthoDB" id="9902985at2759"/>
<evidence type="ECO:0000313" key="3">
    <source>
        <dbReference type="Proteomes" id="UP000288216"/>
    </source>
</evidence>
<dbReference type="OMA" id="RRHNDIC"/>
<dbReference type="Proteomes" id="UP000288216">
    <property type="component" value="Unassembled WGS sequence"/>
</dbReference>
<accession>A0A401NLE5</accession>
<dbReference type="AlphaFoldDB" id="A0A401NLE5"/>